<name>A0A346M155_9VIRU</name>
<accession>A0A346M155</accession>
<dbReference type="InterPro" id="IPR057000">
    <property type="entry name" value="Smaco_capsid"/>
</dbReference>
<dbReference type="GeneID" id="80521934"/>
<dbReference type="RefSeq" id="YP_010784665.1">
    <property type="nucleotide sequence ID" value="NC_075341.1"/>
</dbReference>
<protein>
    <submittedName>
        <fullName evidence="1">Putative capsid protein</fullName>
    </submittedName>
</protein>
<reference evidence="1 2" key="1">
    <citation type="submission" date="2017-11" db="EMBL/GenBank/DDBJ databases">
        <title>Fecal viromes of Ethiopian children in villages undergoing a clean water trial.</title>
        <authorList>
            <person name="Altan E."/>
            <person name="Delwart E."/>
        </authorList>
    </citation>
    <scope>NUCLEOTIDE SEQUENCE [LARGE SCALE GENOMIC DNA]</scope>
    <source>
        <strain evidence="1">SmaCV3_ETH_P15_2016</strain>
    </source>
</reference>
<dbReference type="KEGG" id="vg:80521934"/>
<dbReference type="EMBL" id="MG522850">
    <property type="protein sequence ID" value="AXQ03911.1"/>
    <property type="molecule type" value="Genomic_DNA"/>
</dbReference>
<evidence type="ECO:0000313" key="1">
    <source>
        <dbReference type="EMBL" id="AXQ03911.1"/>
    </source>
</evidence>
<organism evidence="1 2">
    <name type="scientific">Human feces smacovirus 3</name>
    <dbReference type="NCBI Taxonomy" id="1820159"/>
    <lineage>
        <taxon>Viruses</taxon>
        <taxon>Monodnaviria</taxon>
        <taxon>Shotokuvirae</taxon>
        <taxon>Cressdnaviricota</taxon>
        <taxon>Arfiviricetes</taxon>
        <taxon>Cremevirales</taxon>
        <taxon>Smacoviridae</taxon>
        <taxon>Porprismacovirus</taxon>
        <taxon>Porprismacovirus humas3</taxon>
    </lineage>
</organism>
<dbReference type="Pfam" id="PF23784">
    <property type="entry name" value="Smaco_capsid"/>
    <property type="match status" value="1"/>
</dbReference>
<dbReference type="Proteomes" id="UP000278839">
    <property type="component" value="Segment"/>
</dbReference>
<proteinExistence type="predicted"/>
<sequence length="346" mass="38583">MLRTCTICGDKMATNFARASYQEVYDLGTRQGKVSVVGIHTPSNERPRIMLSGFFNQFRKFRYTGCKVTLVPASTLPADPLQVSFEAGENTIDMRDMLNPILFHGTHGESMQGALNTIFKDQSHTYDGPSANADELTFTDDPNLVSTYYDALTDRTWRKYPIQQTAQLPNMRPLVWKAGTNYPIVPTTSKDYGELGSDGQAIGRQFVPELTVTEFGQDVAYHNMHFMSTGVTPLGWLPTRNFFPVGGSSAQLTDGDPVILPKIFMGILLFPPSYLQELYFRMVITHFFEFKEFRGISMRAPLDVYNKWFTSGATGQAMSVDTGETLEDTSLDLTDAQAKVTSAGVF</sequence>
<keyword evidence="2" id="KW-1185">Reference proteome</keyword>
<evidence type="ECO:0000313" key="2">
    <source>
        <dbReference type="Proteomes" id="UP000278839"/>
    </source>
</evidence>